<evidence type="ECO:0000256" key="5">
    <source>
        <dbReference type="ARBA" id="ARBA00023136"/>
    </source>
</evidence>
<comment type="subcellular location">
    <subcellularLocation>
        <location evidence="1">Cell membrane</location>
    </subcellularLocation>
</comment>
<dbReference type="GO" id="GO:0036376">
    <property type="term" value="P:sodium ion export across plasma membrane"/>
    <property type="evidence" value="ECO:0007669"/>
    <property type="project" value="InterPro"/>
</dbReference>
<proteinExistence type="predicted"/>
<keyword evidence="4 6" id="KW-1133">Transmembrane helix</keyword>
<dbReference type="Proteomes" id="UP000198625">
    <property type="component" value="Unassembled WGS sequence"/>
</dbReference>
<dbReference type="RefSeq" id="WP_091726446.1">
    <property type="nucleotide sequence ID" value="NZ_FNQE01000002.1"/>
</dbReference>
<keyword evidence="2" id="KW-1003">Cell membrane</keyword>
<dbReference type="InterPro" id="IPR005899">
    <property type="entry name" value="Na_pump_deCOase"/>
</dbReference>
<evidence type="ECO:0000256" key="4">
    <source>
        <dbReference type="ARBA" id="ARBA00022989"/>
    </source>
</evidence>
<dbReference type="EMBL" id="FNQE01000002">
    <property type="protein sequence ID" value="SDY58149.1"/>
    <property type="molecule type" value="Genomic_DNA"/>
</dbReference>
<keyword evidence="8" id="KW-1185">Reference proteome</keyword>
<gene>
    <name evidence="7" type="ORF">SAMN05660462_00406</name>
</gene>
<dbReference type="GO" id="GO:0015081">
    <property type="term" value="F:sodium ion transmembrane transporter activity"/>
    <property type="evidence" value="ECO:0007669"/>
    <property type="project" value="InterPro"/>
</dbReference>
<evidence type="ECO:0000313" key="8">
    <source>
        <dbReference type="Proteomes" id="UP000198625"/>
    </source>
</evidence>
<organism evidence="7 8">
    <name type="scientific">Proteiniborus ethanoligenes</name>
    <dbReference type="NCBI Taxonomy" id="415015"/>
    <lineage>
        <taxon>Bacteria</taxon>
        <taxon>Bacillati</taxon>
        <taxon>Bacillota</taxon>
        <taxon>Clostridia</taxon>
        <taxon>Eubacteriales</taxon>
        <taxon>Proteiniborus</taxon>
    </lineage>
</organism>
<keyword evidence="3 6" id="KW-0812">Transmembrane</keyword>
<dbReference type="STRING" id="415015.SAMN05660462_00406"/>
<protein>
    <submittedName>
        <fullName evidence="7">Oxaloacetate decarboxylase, gamma chain</fullName>
    </submittedName>
</protein>
<accession>A0A1H3L1Q3</accession>
<reference evidence="7 8" key="1">
    <citation type="submission" date="2016-10" db="EMBL/GenBank/DDBJ databases">
        <authorList>
            <person name="de Groot N.N."/>
        </authorList>
    </citation>
    <scope>NUCLEOTIDE SEQUENCE [LARGE SCALE GENOMIC DNA]</scope>
    <source>
        <strain evidence="7 8">DSM 21650</strain>
    </source>
</reference>
<evidence type="ECO:0000256" key="1">
    <source>
        <dbReference type="ARBA" id="ARBA00004236"/>
    </source>
</evidence>
<keyword evidence="5 6" id="KW-0472">Membrane</keyword>
<dbReference type="OrthoDB" id="1954652at2"/>
<dbReference type="GO" id="GO:0005886">
    <property type="term" value="C:plasma membrane"/>
    <property type="evidence" value="ECO:0007669"/>
    <property type="project" value="UniProtKB-SubCell"/>
</dbReference>
<sequence length="122" mass="13108">MTFSEIISINDALVITGFSMLLVFVALIAISYILSGFKLLAAGQEKKNNNQVSSIGVTREADGPSANLVAEEEDLELIAVITASIAATLQTSTSNIVVRNITRIPQTTPLWGLVSRQQMTNK</sequence>
<feature type="transmembrane region" description="Helical" evidence="6">
    <location>
        <begin position="12"/>
        <end position="34"/>
    </location>
</feature>
<name>A0A1H3L1Q3_9FIRM</name>
<evidence type="ECO:0000313" key="7">
    <source>
        <dbReference type="EMBL" id="SDY58149.1"/>
    </source>
</evidence>
<dbReference type="Pfam" id="PF04277">
    <property type="entry name" value="OAD_gamma"/>
    <property type="match status" value="1"/>
</dbReference>
<evidence type="ECO:0000256" key="3">
    <source>
        <dbReference type="ARBA" id="ARBA00022692"/>
    </source>
</evidence>
<dbReference type="AlphaFoldDB" id="A0A1H3L1Q3"/>
<evidence type="ECO:0000256" key="2">
    <source>
        <dbReference type="ARBA" id="ARBA00022475"/>
    </source>
</evidence>
<evidence type="ECO:0000256" key="6">
    <source>
        <dbReference type="SAM" id="Phobius"/>
    </source>
</evidence>